<feature type="compositionally biased region" description="Basic and acidic residues" evidence="1">
    <location>
        <begin position="97"/>
        <end position="109"/>
    </location>
</feature>
<dbReference type="Proteomes" id="UP000589626">
    <property type="component" value="Unassembled WGS sequence"/>
</dbReference>
<dbReference type="RefSeq" id="WP_183590443.1">
    <property type="nucleotide sequence ID" value="NZ_JACHWR010000001.1"/>
</dbReference>
<reference evidence="2 3" key="1">
    <citation type="submission" date="2020-08" db="EMBL/GenBank/DDBJ databases">
        <title>Sequencing the genomes of 1000 actinobacteria strains.</title>
        <authorList>
            <person name="Klenk H.-P."/>
        </authorList>
    </citation>
    <scope>NUCLEOTIDE SEQUENCE [LARGE SCALE GENOMIC DNA]</scope>
    <source>
        <strain evidence="2 3">DSM 105498</strain>
    </source>
</reference>
<proteinExistence type="predicted"/>
<dbReference type="EMBL" id="JACHWR010000001">
    <property type="protein sequence ID" value="MBB3040407.1"/>
    <property type="molecule type" value="Genomic_DNA"/>
</dbReference>
<evidence type="ECO:0000256" key="1">
    <source>
        <dbReference type="SAM" id="MobiDB-lite"/>
    </source>
</evidence>
<organism evidence="2 3">
    <name type="scientific">Nocardioides soli</name>
    <dbReference type="NCBI Taxonomy" id="1036020"/>
    <lineage>
        <taxon>Bacteria</taxon>
        <taxon>Bacillati</taxon>
        <taxon>Actinomycetota</taxon>
        <taxon>Actinomycetes</taxon>
        <taxon>Propionibacteriales</taxon>
        <taxon>Nocardioidaceae</taxon>
        <taxon>Nocardioides</taxon>
    </lineage>
</organism>
<sequence length="129" mass="13400">MSGDGNEPCDGPEGPEVGSLAEEAAKLLGALTGWAKDATHDVEEHLATGAPECSYCPICRTVHAVRELSPEVRTQLASAATSALHALAGLVAAAGTHDRGAAESGVEHIDLDDEGDEWPDDTDPEEDDR</sequence>
<comment type="caution">
    <text evidence="2">The sequence shown here is derived from an EMBL/GenBank/DDBJ whole genome shotgun (WGS) entry which is preliminary data.</text>
</comment>
<evidence type="ECO:0000313" key="3">
    <source>
        <dbReference type="Proteomes" id="UP000589626"/>
    </source>
</evidence>
<gene>
    <name evidence="2" type="ORF">FHU40_000208</name>
</gene>
<name>A0A7W4VS70_9ACTN</name>
<dbReference type="AlphaFoldDB" id="A0A7W4VS70"/>
<evidence type="ECO:0000313" key="2">
    <source>
        <dbReference type="EMBL" id="MBB3040407.1"/>
    </source>
</evidence>
<feature type="compositionally biased region" description="Acidic residues" evidence="1">
    <location>
        <begin position="110"/>
        <end position="129"/>
    </location>
</feature>
<protein>
    <submittedName>
        <fullName evidence="2">Uncharacterized protein</fullName>
    </submittedName>
</protein>
<feature type="region of interest" description="Disordered" evidence="1">
    <location>
        <begin position="97"/>
        <end position="129"/>
    </location>
</feature>
<keyword evidence="3" id="KW-1185">Reference proteome</keyword>
<accession>A0A7W4VS70</accession>